<dbReference type="GeneID" id="8237919"/>
<sequence>MGNNSGKKDVDPCQKNLDELFFTISNKKPSIHRNELKSHQNELSCQTFKKFFFDMCKGGVDVKVEVLSKLLGGEENGIISKIKLMNFVKSILNSILIIQKYKAVKRYESWSSRMGQSEPGSSVNEYANYFLDKIHKSEENQYSKNDLYSLLNYFDYFLYMVLSNLYNSEDRHFYSNLLPKYKSSQVDVGKKLSDFSVLNLLHVIFLNLELPVDYQSEWRPLFSSKVDGESFSRLLGQITNQGPTIIVIKDKEGHIFGGFAPFSWVLGPNFFGDSRSYLFTLYPKMNMFPSTNFNSNYQYVNINQQTMPNGLGMGGKLEYFGLWIDSEFGKGYCSESCTTYRDYKMMSGSKNFEISHCEVWGVGPPPLSPSELGERSVLDTNLDAKAILEMAGKTTYSEGLREDAET</sequence>
<evidence type="ECO:0000256" key="8">
    <source>
        <dbReference type="ARBA" id="ARBA00041780"/>
    </source>
</evidence>
<evidence type="ECO:0000256" key="2">
    <source>
        <dbReference type="ARBA" id="ARBA00004371"/>
    </source>
</evidence>
<evidence type="ECO:0000256" key="5">
    <source>
        <dbReference type="ARBA" id="ARBA00023136"/>
    </source>
</evidence>
<dbReference type="OMA" id="THEIAYL"/>
<keyword evidence="6" id="KW-0458">Lysosome</keyword>
<dbReference type="GO" id="GO:0006979">
    <property type="term" value="P:response to oxidative stress"/>
    <property type="evidence" value="ECO:0007669"/>
    <property type="project" value="TreeGrafter"/>
</dbReference>
<dbReference type="GO" id="GO:0005764">
    <property type="term" value="C:lysosome"/>
    <property type="evidence" value="ECO:0007669"/>
    <property type="project" value="UniProtKB-SubCell"/>
</dbReference>
<feature type="domain" description="TLDc" evidence="10">
    <location>
        <begin position="196"/>
        <end position="363"/>
    </location>
</feature>
<evidence type="ECO:0000313" key="11">
    <source>
        <dbReference type="EMBL" id="EEB16004.1"/>
    </source>
</evidence>
<dbReference type="AlphaFoldDB" id="E0VRJ8"/>
<dbReference type="PANTHER" id="PTHR23354">
    <property type="entry name" value="NUCLEOLAR PROTEIN 7/ESTROGEN RECEPTOR COACTIVATOR-RELATED"/>
    <property type="match status" value="1"/>
</dbReference>
<dbReference type="VEuPathDB" id="VectorBase:PHUM399500"/>
<evidence type="ECO:0000256" key="7">
    <source>
        <dbReference type="ARBA" id="ARBA00039594"/>
    </source>
</evidence>
<comment type="subcellular location">
    <subcellularLocation>
        <location evidence="3">Cytoplasm</location>
    </subcellularLocation>
    <subcellularLocation>
        <location evidence="2">Lysosome</location>
    </subcellularLocation>
    <subcellularLocation>
        <location evidence="1">Membrane</location>
    </subcellularLocation>
</comment>
<reference evidence="11" key="1">
    <citation type="submission" date="2007-04" db="EMBL/GenBank/DDBJ databases">
        <title>Annotation of Pediculus humanus corporis strain USDA.</title>
        <authorList>
            <person name="Kirkness E."/>
            <person name="Hannick L."/>
            <person name="Hass B."/>
            <person name="Bruggner R."/>
            <person name="Lawson D."/>
            <person name="Bidwell S."/>
            <person name="Joardar V."/>
            <person name="Caler E."/>
            <person name="Walenz B."/>
            <person name="Inman J."/>
            <person name="Schobel S."/>
            <person name="Galinsky K."/>
            <person name="Amedeo P."/>
            <person name="Strausberg R."/>
        </authorList>
    </citation>
    <scope>NUCLEOTIDE SEQUENCE</scope>
    <source>
        <strain evidence="11">USDA</strain>
    </source>
</reference>
<evidence type="ECO:0000313" key="13">
    <source>
        <dbReference type="Proteomes" id="UP000009046"/>
    </source>
</evidence>
<dbReference type="STRING" id="121224.E0VRJ8"/>
<dbReference type="EMBL" id="DS235478">
    <property type="protein sequence ID" value="EEB16004.1"/>
    <property type="molecule type" value="Genomic_DNA"/>
</dbReference>
<name>E0VRJ8_PEDHC</name>
<gene>
    <name evidence="12" type="primary">8237919</name>
    <name evidence="11" type="ORF">Phum_PHUM399500</name>
</gene>
<reference evidence="11" key="2">
    <citation type="submission" date="2007-04" db="EMBL/GenBank/DDBJ databases">
        <title>The genome of the human body louse.</title>
        <authorList>
            <consortium name="The Human Body Louse Genome Consortium"/>
            <person name="Kirkness E."/>
            <person name="Walenz B."/>
            <person name="Hass B."/>
            <person name="Bruggner R."/>
            <person name="Strausberg R."/>
        </authorList>
    </citation>
    <scope>NUCLEOTIDE SEQUENCE</scope>
    <source>
        <strain evidence="11">USDA</strain>
    </source>
</reference>
<dbReference type="OrthoDB" id="289228at2759"/>
<dbReference type="FunCoup" id="E0VRJ8">
    <property type="interactions" value="587"/>
</dbReference>
<evidence type="ECO:0000256" key="4">
    <source>
        <dbReference type="ARBA" id="ARBA00022490"/>
    </source>
</evidence>
<dbReference type="CTD" id="8237919"/>
<organism>
    <name type="scientific">Pediculus humanus subsp. corporis</name>
    <name type="common">Body louse</name>
    <dbReference type="NCBI Taxonomy" id="121224"/>
    <lineage>
        <taxon>Eukaryota</taxon>
        <taxon>Metazoa</taxon>
        <taxon>Ecdysozoa</taxon>
        <taxon>Arthropoda</taxon>
        <taxon>Hexapoda</taxon>
        <taxon>Insecta</taxon>
        <taxon>Pterygota</taxon>
        <taxon>Neoptera</taxon>
        <taxon>Paraneoptera</taxon>
        <taxon>Psocodea</taxon>
        <taxon>Troctomorpha</taxon>
        <taxon>Phthiraptera</taxon>
        <taxon>Anoplura</taxon>
        <taxon>Pediculidae</taxon>
        <taxon>Pediculus</taxon>
    </lineage>
</organism>
<keyword evidence="13" id="KW-1185">Reference proteome</keyword>
<evidence type="ECO:0000256" key="9">
    <source>
        <dbReference type="ARBA" id="ARBA00042134"/>
    </source>
</evidence>
<dbReference type="GO" id="GO:0005634">
    <property type="term" value="C:nucleus"/>
    <property type="evidence" value="ECO:0007669"/>
    <property type="project" value="TreeGrafter"/>
</dbReference>
<evidence type="ECO:0000256" key="1">
    <source>
        <dbReference type="ARBA" id="ARBA00004370"/>
    </source>
</evidence>
<dbReference type="KEGG" id="phu:Phum_PHUM399500"/>
<accession>E0VRJ8</accession>
<evidence type="ECO:0000259" key="10">
    <source>
        <dbReference type="PROSITE" id="PS51886"/>
    </source>
</evidence>
<reference evidence="12" key="3">
    <citation type="submission" date="2021-02" db="UniProtKB">
        <authorList>
            <consortium name="EnsemblMetazoa"/>
        </authorList>
    </citation>
    <scope>IDENTIFICATION</scope>
    <source>
        <strain evidence="12">USDA</strain>
    </source>
</reference>
<dbReference type="InParanoid" id="E0VRJ8"/>
<proteinExistence type="predicted"/>
<evidence type="ECO:0000256" key="6">
    <source>
        <dbReference type="ARBA" id="ARBA00023228"/>
    </source>
</evidence>
<keyword evidence="4" id="KW-0963">Cytoplasm</keyword>
<dbReference type="HOGENOM" id="CLU_036763_1_0_1"/>
<dbReference type="InterPro" id="IPR006571">
    <property type="entry name" value="TLDc_dom"/>
</dbReference>
<dbReference type="eggNOG" id="KOG2557">
    <property type="taxonomic scope" value="Eukaryota"/>
</dbReference>
<dbReference type="Pfam" id="PF07534">
    <property type="entry name" value="TLD"/>
    <property type="match status" value="1"/>
</dbReference>
<keyword evidence="5" id="KW-0472">Membrane</keyword>
<dbReference type="RefSeq" id="XP_002428742.1">
    <property type="nucleotide sequence ID" value="XM_002428697.1"/>
</dbReference>
<evidence type="ECO:0000256" key="3">
    <source>
        <dbReference type="ARBA" id="ARBA00004496"/>
    </source>
</evidence>
<dbReference type="Proteomes" id="UP000009046">
    <property type="component" value="Unassembled WGS sequence"/>
</dbReference>
<dbReference type="PANTHER" id="PTHR23354:SF131">
    <property type="entry name" value="MTOR-ASSOCIATED PROTEIN MEAK7"/>
    <property type="match status" value="1"/>
</dbReference>
<dbReference type="PROSITE" id="PS51886">
    <property type="entry name" value="TLDC"/>
    <property type="match status" value="1"/>
</dbReference>
<dbReference type="EMBL" id="AAZO01004691">
    <property type="status" value="NOT_ANNOTATED_CDS"/>
    <property type="molecule type" value="Genomic_DNA"/>
</dbReference>
<dbReference type="GO" id="GO:0016020">
    <property type="term" value="C:membrane"/>
    <property type="evidence" value="ECO:0007669"/>
    <property type="project" value="UniProtKB-SubCell"/>
</dbReference>
<protein>
    <recommendedName>
        <fullName evidence="7">MTOR-associated protein MEAK7</fullName>
    </recommendedName>
    <alternativeName>
        <fullName evidence="9">TBC/LysM-associated domain-containing protein 1</fullName>
    </alternativeName>
    <alternativeName>
        <fullName evidence="8">TLD domain-containing protein 1</fullName>
    </alternativeName>
</protein>
<evidence type="ECO:0000313" key="12">
    <source>
        <dbReference type="EnsemblMetazoa" id="PHUM399500-PA"/>
    </source>
</evidence>
<dbReference type="EnsemblMetazoa" id="PHUM399500-RA">
    <property type="protein sequence ID" value="PHUM399500-PA"/>
    <property type="gene ID" value="PHUM399500"/>
</dbReference>
<dbReference type="SMART" id="SM00584">
    <property type="entry name" value="TLDc"/>
    <property type="match status" value="1"/>
</dbReference>